<dbReference type="InterPro" id="IPR029055">
    <property type="entry name" value="Ntn_hydrolases_N"/>
</dbReference>
<evidence type="ECO:0000313" key="2">
    <source>
        <dbReference type="EMBL" id="KAK6755126.1"/>
    </source>
</evidence>
<organism evidence="2 3">
    <name type="scientific">Necator americanus</name>
    <name type="common">Human hookworm</name>
    <dbReference type="NCBI Taxonomy" id="51031"/>
    <lineage>
        <taxon>Eukaryota</taxon>
        <taxon>Metazoa</taxon>
        <taxon>Ecdysozoa</taxon>
        <taxon>Nematoda</taxon>
        <taxon>Chromadorea</taxon>
        <taxon>Rhabditida</taxon>
        <taxon>Rhabditina</taxon>
        <taxon>Rhabditomorpha</taxon>
        <taxon>Strongyloidea</taxon>
        <taxon>Ancylostomatidae</taxon>
        <taxon>Bunostominae</taxon>
        <taxon>Necator</taxon>
    </lineage>
</organism>
<dbReference type="PANTHER" id="PTHR10188:SF8">
    <property type="entry name" value="THREONINE ASPARTASE 1"/>
    <property type="match status" value="1"/>
</dbReference>
<gene>
    <name evidence="2" type="primary">Necator_chrV.g18647</name>
    <name evidence="2" type="ORF">RB195_013856</name>
</gene>
<dbReference type="Gene3D" id="3.60.20.30">
    <property type="entry name" value="(Glycosyl)asparaginase"/>
    <property type="match status" value="1"/>
</dbReference>
<dbReference type="SUPFAM" id="SSF56235">
    <property type="entry name" value="N-terminal nucleophile aminohydrolases (Ntn hydrolases)"/>
    <property type="match status" value="1"/>
</dbReference>
<comment type="caution">
    <text evidence="2">The sequence shown here is derived from an EMBL/GenBank/DDBJ whole genome shotgun (WGS) entry which is preliminary data.</text>
</comment>
<dbReference type="PANTHER" id="PTHR10188">
    <property type="entry name" value="L-ASPARAGINASE"/>
    <property type="match status" value="1"/>
</dbReference>
<dbReference type="InterPro" id="IPR037464">
    <property type="entry name" value="Taspase1"/>
</dbReference>
<dbReference type="EMBL" id="JAVFWL010000005">
    <property type="protein sequence ID" value="KAK6755126.1"/>
    <property type="molecule type" value="Genomic_DNA"/>
</dbReference>
<name>A0ABR1E099_NECAM</name>
<sequence>MIAVHGGVGFRVDRALSTACAEALRDVECDVVSAVSCLEDDPSFNCGLGSNPTMEGTTECEAGFMSSEGFRFGAVGAVSRLQNPCQVARAVALTKSCEGLISPMVLVGPRAEDWAQRQGFPLCDSSTLCTENTHQMWVKARKALEKRGSIAESRMDTVGAVSVIDGVVEACTSSGGVILKTPGRLGHCTIFGSGMWAERRKNRSIGVSVSGCGEALTRADFCRSLAKKLLDRSEDELPSAIVHSFLESDYVNSAMMATITRDRLCAGGLVLLQEDDHCELIVFHNTPVFPFAYRQGSAVRKRLSELPKSSQILVDSYSC</sequence>
<dbReference type="Pfam" id="PF01112">
    <property type="entry name" value="Asparaginase_2"/>
    <property type="match status" value="1"/>
</dbReference>
<evidence type="ECO:0000313" key="3">
    <source>
        <dbReference type="Proteomes" id="UP001303046"/>
    </source>
</evidence>
<evidence type="ECO:0008006" key="4">
    <source>
        <dbReference type="Google" id="ProtNLM"/>
    </source>
</evidence>
<keyword evidence="3" id="KW-1185">Reference proteome</keyword>
<reference evidence="2 3" key="1">
    <citation type="submission" date="2023-08" db="EMBL/GenBank/DDBJ databases">
        <title>A Necator americanus chromosomal reference genome.</title>
        <authorList>
            <person name="Ilik V."/>
            <person name="Petrzelkova K.J."/>
            <person name="Pardy F."/>
            <person name="Fuh T."/>
            <person name="Niatou-Singa F.S."/>
            <person name="Gouil Q."/>
            <person name="Baker L."/>
            <person name="Ritchie M.E."/>
            <person name="Jex A.R."/>
            <person name="Gazzola D."/>
            <person name="Li H."/>
            <person name="Toshio Fujiwara R."/>
            <person name="Zhan B."/>
            <person name="Aroian R.V."/>
            <person name="Pafco B."/>
            <person name="Schwarz E.M."/>
        </authorList>
    </citation>
    <scope>NUCLEOTIDE SEQUENCE [LARGE SCALE GENOMIC DNA]</scope>
    <source>
        <strain evidence="2 3">Aroian</strain>
        <tissue evidence="2">Whole animal</tissue>
    </source>
</reference>
<comment type="similarity">
    <text evidence="1">Belongs to the Ntn-hydrolase family.</text>
</comment>
<accession>A0ABR1E099</accession>
<evidence type="ECO:0000256" key="1">
    <source>
        <dbReference type="ARBA" id="ARBA00010872"/>
    </source>
</evidence>
<dbReference type="InterPro" id="IPR000246">
    <property type="entry name" value="Peptidase_T2"/>
</dbReference>
<proteinExistence type="inferred from homology"/>
<protein>
    <recommendedName>
        <fullName evidence="4">Asparaginase</fullName>
    </recommendedName>
</protein>
<dbReference type="CDD" id="cd04514">
    <property type="entry name" value="Taspase1_like"/>
    <property type="match status" value="1"/>
</dbReference>
<dbReference type="Proteomes" id="UP001303046">
    <property type="component" value="Unassembled WGS sequence"/>
</dbReference>